<dbReference type="FunFam" id="2.40.30.10:FF:000008">
    <property type="entry name" value="Translation initiation factor IF-2"/>
    <property type="match status" value="1"/>
</dbReference>
<dbReference type="InterPro" id="IPR044145">
    <property type="entry name" value="IF2_II"/>
</dbReference>
<dbReference type="Pfam" id="PF03144">
    <property type="entry name" value="GTP_EFTU_D2"/>
    <property type="match status" value="1"/>
</dbReference>
<comment type="similarity">
    <text evidence="2 10 11">Belongs to the TRAFAC class translation factor GTPase superfamily. Classic translation factor GTPase family. IF-2 subfamily.</text>
</comment>
<evidence type="ECO:0000256" key="1">
    <source>
        <dbReference type="ARBA" id="ARBA00004496"/>
    </source>
</evidence>
<evidence type="ECO:0000256" key="6">
    <source>
        <dbReference type="ARBA" id="ARBA00022741"/>
    </source>
</evidence>
<evidence type="ECO:0000256" key="7">
    <source>
        <dbReference type="ARBA" id="ARBA00022917"/>
    </source>
</evidence>
<keyword evidence="5 10" id="KW-0396">Initiation factor</keyword>
<dbReference type="SUPFAM" id="SSF52540">
    <property type="entry name" value="P-loop containing nucleoside triphosphate hydrolases"/>
    <property type="match status" value="1"/>
</dbReference>
<feature type="binding site" evidence="10">
    <location>
        <begin position="398"/>
        <end position="402"/>
    </location>
    <ligand>
        <name>GTP</name>
        <dbReference type="ChEBI" id="CHEBI:37565"/>
    </ligand>
</feature>
<dbReference type="InterPro" id="IPR004161">
    <property type="entry name" value="EFTu-like_2"/>
</dbReference>
<dbReference type="InterPro" id="IPR036925">
    <property type="entry name" value="TIF_IF2_dom3_sf"/>
</dbReference>
<feature type="region of interest" description="Disordered" evidence="13">
    <location>
        <begin position="205"/>
        <end position="251"/>
    </location>
</feature>
<dbReference type="InterPro" id="IPR000795">
    <property type="entry name" value="T_Tr_GTP-bd_dom"/>
</dbReference>
<dbReference type="NCBIfam" id="TIGR00487">
    <property type="entry name" value="IF-2"/>
    <property type="match status" value="1"/>
</dbReference>
<dbReference type="PROSITE" id="PS01176">
    <property type="entry name" value="IF2"/>
    <property type="match status" value="1"/>
</dbReference>
<evidence type="ECO:0000256" key="13">
    <source>
        <dbReference type="SAM" id="MobiDB-lite"/>
    </source>
</evidence>
<evidence type="ECO:0000313" key="15">
    <source>
        <dbReference type="EMBL" id="DAB38993.1"/>
    </source>
</evidence>
<feature type="region of interest" description="G-domain" evidence="10">
    <location>
        <begin position="346"/>
        <end position="494"/>
    </location>
</feature>
<feature type="region of interest" description="Disordered" evidence="13">
    <location>
        <begin position="131"/>
        <end position="172"/>
    </location>
</feature>
<dbReference type="InterPro" id="IPR023115">
    <property type="entry name" value="TIF_IF2_dom3"/>
</dbReference>
<dbReference type="GO" id="GO:0005525">
    <property type="term" value="F:GTP binding"/>
    <property type="evidence" value="ECO:0007669"/>
    <property type="project" value="UniProtKB-KW"/>
</dbReference>
<evidence type="ECO:0000256" key="9">
    <source>
        <dbReference type="ARBA" id="ARBA00025162"/>
    </source>
</evidence>
<dbReference type="InterPro" id="IPR005225">
    <property type="entry name" value="Small_GTP-bd"/>
</dbReference>
<keyword evidence="4 10" id="KW-0963">Cytoplasm</keyword>
<name>A0A2D3WQK8_9BACT</name>
<dbReference type="EMBL" id="DLUI01000047">
    <property type="protein sequence ID" value="DAB38993.1"/>
    <property type="molecule type" value="Genomic_DNA"/>
</dbReference>
<evidence type="ECO:0000256" key="4">
    <source>
        <dbReference type="ARBA" id="ARBA00022490"/>
    </source>
</evidence>
<feature type="domain" description="Tr-type G" evidence="14">
    <location>
        <begin position="343"/>
        <end position="512"/>
    </location>
</feature>
<feature type="compositionally biased region" description="Basic and acidic residues" evidence="13">
    <location>
        <begin position="212"/>
        <end position="221"/>
    </location>
</feature>
<evidence type="ECO:0000256" key="2">
    <source>
        <dbReference type="ARBA" id="ARBA00007733"/>
    </source>
</evidence>
<dbReference type="PANTHER" id="PTHR43381:SF5">
    <property type="entry name" value="TR-TYPE G DOMAIN-CONTAINING PROTEIN"/>
    <property type="match status" value="1"/>
</dbReference>
<dbReference type="InterPro" id="IPR009000">
    <property type="entry name" value="Transl_B-barrel_sf"/>
</dbReference>
<evidence type="ECO:0000256" key="5">
    <source>
        <dbReference type="ARBA" id="ARBA00022540"/>
    </source>
</evidence>
<dbReference type="FunFam" id="3.40.50.300:FF:000019">
    <property type="entry name" value="Translation initiation factor IF-2"/>
    <property type="match status" value="1"/>
</dbReference>
<keyword evidence="8 10" id="KW-0342">GTP-binding</keyword>
<dbReference type="InterPro" id="IPR015760">
    <property type="entry name" value="TIF_IF2"/>
</dbReference>
<dbReference type="Gene3D" id="1.10.10.2480">
    <property type="match status" value="1"/>
</dbReference>
<feature type="binding site" evidence="10">
    <location>
        <begin position="352"/>
        <end position="359"/>
    </location>
    <ligand>
        <name>GTP</name>
        <dbReference type="ChEBI" id="CHEBI:37565"/>
    </ligand>
</feature>
<sequence length="845" mass="91357">MMDKVRVHEIAKELGINSKEVVDKAAAMGLNVKTASSSVSIEEAEQIMNYIMSGASTEAAASKPAPKITPSEEVSVVTAAAVVESAPSVAPVAEVKEESSEEVLVEQEVPKRTGLKIVKKKRPQEEEFVAPVRHESSHVSSYGKLSEQAQRELEAKRAKKTQNSSSPVQKKDQGVRLDIFGGGISDVSMDYEQDQVVLMDFNDLGANLPPEEEQKPKEKKPIGRNAGKKQGANRGKPRQVSREARKRYTKDAKEDEVITHVEIAEDVRVYEFAEKVGQSISAVIKVLFDLGMMVTKNDFLGKDEIEILASEFGVEVTTIDPKDAFNLETAYDEEHEDSEGAVERPPVITIMGHVDHGKTSLLDAIRNAKVANGEAGGITQHIGAYSVEQKGKLITFLDTPGHEAFSAMRSRGAQLTDIIVIVVAADDGVKPQTRESVQHAKDAKVPVIVAVNKMDKPGANPDMVKAQMAELGLNPTEWGGDVEFVGVSAKAMTGIDELLEAILLQSEVMELKANPDVMAKAVVVESTLEKGRGPVATVIVQNGTLRVGDNIVCGGAYGRVRALISDRKAQLQHIGPSQTAVVVGLSDVPPSGEVMMVMESDREAREVAQKRAEYDRHRELSLSTKASFDDLTSLIAEGRIKALKVVLKTDVHGSLEAIKSALAELRNEEVKVEVISSGVGGITENDIALVNNSENCALLGFNVRPTGNVNAMAKQMGVEIKTYSIIYQLIDDVKLLLGGMMAPQFREENTGQAEVRDTFPMPRGAGTIAGCVVVDGKLVRGGMVRVIREGVVIHEGDLTSLRRFKDDVKEVGKGMDCGVVLNGYTDVKVGDVIETFKKIETKVSL</sequence>
<evidence type="ECO:0000256" key="12">
    <source>
        <dbReference type="RuleBase" id="RU000645"/>
    </source>
</evidence>
<dbReference type="GO" id="GO:0005829">
    <property type="term" value="C:cytosol"/>
    <property type="evidence" value="ECO:0007669"/>
    <property type="project" value="TreeGrafter"/>
</dbReference>
<reference evidence="15 16" key="1">
    <citation type="journal article" date="2017" name="Front. Microbiol.">
        <title>Comparative Genomic Analysis of the Class Epsilonproteobacteria and Proposed Reclassification to Epsilonbacteraeota (phyl. nov.).</title>
        <authorList>
            <person name="Waite D.W."/>
            <person name="Vanwonterghem I."/>
            <person name="Rinke C."/>
            <person name="Parks D.H."/>
            <person name="Zhang Y."/>
            <person name="Takai K."/>
            <person name="Sievert S.M."/>
            <person name="Simon J."/>
            <person name="Campbell B.J."/>
            <person name="Hanson T.E."/>
            <person name="Woyke T."/>
            <person name="Klotz M.G."/>
            <person name="Hugenholtz P."/>
        </authorList>
    </citation>
    <scope>NUCLEOTIDE SEQUENCE [LARGE SCALE GENOMIC DNA]</scope>
    <source>
        <strain evidence="15">UBA12443</strain>
    </source>
</reference>
<evidence type="ECO:0000256" key="10">
    <source>
        <dbReference type="HAMAP-Rule" id="MF_00100"/>
    </source>
</evidence>
<dbReference type="GO" id="GO:0003743">
    <property type="term" value="F:translation initiation factor activity"/>
    <property type="evidence" value="ECO:0007669"/>
    <property type="project" value="UniProtKB-UniRule"/>
</dbReference>
<dbReference type="Gene3D" id="2.40.30.10">
    <property type="entry name" value="Translation factors"/>
    <property type="match status" value="2"/>
</dbReference>
<protein>
    <recommendedName>
        <fullName evidence="3 10">Translation initiation factor IF-2</fullName>
    </recommendedName>
</protein>
<dbReference type="Pfam" id="PF00009">
    <property type="entry name" value="GTP_EFTU"/>
    <property type="match status" value="1"/>
</dbReference>
<dbReference type="CDD" id="cd01887">
    <property type="entry name" value="IF2_eIF5B"/>
    <property type="match status" value="1"/>
</dbReference>
<comment type="subcellular location">
    <subcellularLocation>
        <location evidence="1 10 12">Cytoplasm</location>
    </subcellularLocation>
</comment>
<gene>
    <name evidence="10" type="primary">infB</name>
    <name evidence="15" type="ORF">CFH83_03080</name>
</gene>
<dbReference type="Gene3D" id="3.40.50.10050">
    <property type="entry name" value="Translation initiation factor IF- 2, domain 3"/>
    <property type="match status" value="1"/>
</dbReference>
<dbReference type="AlphaFoldDB" id="A0A2D3WQK8"/>
<dbReference type="GO" id="GO:0003924">
    <property type="term" value="F:GTPase activity"/>
    <property type="evidence" value="ECO:0007669"/>
    <property type="project" value="UniProtKB-UniRule"/>
</dbReference>
<feature type="compositionally biased region" description="Basic residues" evidence="13">
    <location>
        <begin position="235"/>
        <end position="248"/>
    </location>
</feature>
<evidence type="ECO:0000259" key="14">
    <source>
        <dbReference type="PROSITE" id="PS51722"/>
    </source>
</evidence>
<keyword evidence="6 10" id="KW-0547">Nucleotide-binding</keyword>
<evidence type="ECO:0000256" key="3">
    <source>
        <dbReference type="ARBA" id="ARBA00020675"/>
    </source>
</evidence>
<dbReference type="InterPro" id="IPR006847">
    <property type="entry name" value="IF2_N"/>
</dbReference>
<evidence type="ECO:0000256" key="8">
    <source>
        <dbReference type="ARBA" id="ARBA00023134"/>
    </source>
</evidence>
<dbReference type="HAMAP" id="MF_00100_B">
    <property type="entry name" value="IF_2_B"/>
    <property type="match status" value="1"/>
</dbReference>
<dbReference type="InterPro" id="IPR053905">
    <property type="entry name" value="EF-G-like_DII"/>
</dbReference>
<dbReference type="CDD" id="cd03692">
    <property type="entry name" value="mtIF2_IVc"/>
    <property type="match status" value="1"/>
</dbReference>
<dbReference type="SUPFAM" id="SSF50447">
    <property type="entry name" value="Translation proteins"/>
    <property type="match status" value="2"/>
</dbReference>
<dbReference type="InterPro" id="IPR027417">
    <property type="entry name" value="P-loop_NTPase"/>
</dbReference>
<comment type="function">
    <text evidence="9 10 11">One of the essential components for the initiation of protein synthesis. Protects formylmethionyl-tRNA from spontaneous hydrolysis and promotes its binding to the 30S ribosomal subunits. Also involved in the hydrolysis of GTP during the formation of the 70S ribosomal complex.</text>
</comment>
<dbReference type="InterPro" id="IPR000178">
    <property type="entry name" value="TF_IF2_bacterial-like"/>
</dbReference>
<dbReference type="Pfam" id="PF11987">
    <property type="entry name" value="IF-2"/>
    <property type="match status" value="1"/>
</dbReference>
<dbReference type="FunFam" id="2.40.30.10:FF:000054">
    <property type="entry name" value="Translation initiation factor IF-2"/>
    <property type="match status" value="1"/>
</dbReference>
<dbReference type="PROSITE" id="PS51722">
    <property type="entry name" value="G_TR_2"/>
    <property type="match status" value="1"/>
</dbReference>
<dbReference type="FunFam" id="3.40.50.10050:FF:000001">
    <property type="entry name" value="Translation initiation factor IF-2"/>
    <property type="match status" value="1"/>
</dbReference>
<accession>A0A2D3WQK8</accession>
<keyword evidence="7 10" id="KW-0648">Protein biosynthesis</keyword>
<proteinExistence type="inferred from homology"/>
<dbReference type="Proteomes" id="UP000228859">
    <property type="component" value="Unassembled WGS sequence"/>
</dbReference>
<comment type="caution">
    <text evidence="15">The sequence shown here is derived from an EMBL/GenBank/DDBJ whole genome shotgun (WGS) entry which is preliminary data.</text>
</comment>
<dbReference type="CDD" id="cd03702">
    <property type="entry name" value="IF2_mtIF2_II"/>
    <property type="match status" value="1"/>
</dbReference>
<dbReference type="Pfam" id="PF04760">
    <property type="entry name" value="IF2_N"/>
    <property type="match status" value="2"/>
</dbReference>
<evidence type="ECO:0000313" key="16">
    <source>
        <dbReference type="Proteomes" id="UP000228859"/>
    </source>
</evidence>
<feature type="binding site" evidence="10">
    <location>
        <begin position="452"/>
        <end position="455"/>
    </location>
    <ligand>
        <name>GTP</name>
        <dbReference type="ChEBI" id="CHEBI:37565"/>
    </ligand>
</feature>
<dbReference type="SUPFAM" id="SSF52156">
    <property type="entry name" value="Initiation factor IF2/eIF5b, domain 3"/>
    <property type="match status" value="1"/>
</dbReference>
<organism evidence="15 16">
    <name type="scientific">Sulfuricurvum kujiense</name>
    <dbReference type="NCBI Taxonomy" id="148813"/>
    <lineage>
        <taxon>Bacteria</taxon>
        <taxon>Pseudomonadati</taxon>
        <taxon>Campylobacterota</taxon>
        <taxon>Epsilonproteobacteria</taxon>
        <taxon>Campylobacterales</taxon>
        <taxon>Sulfurimonadaceae</taxon>
        <taxon>Sulfuricurvum</taxon>
    </lineage>
</organism>
<evidence type="ECO:0000256" key="11">
    <source>
        <dbReference type="RuleBase" id="RU000644"/>
    </source>
</evidence>
<dbReference type="Gene3D" id="3.40.50.300">
    <property type="entry name" value="P-loop containing nucleotide triphosphate hydrolases"/>
    <property type="match status" value="1"/>
</dbReference>
<dbReference type="Pfam" id="PF22042">
    <property type="entry name" value="EF-G_D2"/>
    <property type="match status" value="1"/>
</dbReference>
<dbReference type="PANTHER" id="PTHR43381">
    <property type="entry name" value="TRANSLATION INITIATION FACTOR IF-2-RELATED"/>
    <property type="match status" value="1"/>
</dbReference>
<dbReference type="NCBIfam" id="TIGR00231">
    <property type="entry name" value="small_GTP"/>
    <property type="match status" value="1"/>
</dbReference>